<dbReference type="EMBL" id="CP053085">
    <property type="protein sequence ID" value="QJR35016.1"/>
    <property type="molecule type" value="Genomic_DNA"/>
</dbReference>
<dbReference type="Proteomes" id="UP000500938">
    <property type="component" value="Chromosome"/>
</dbReference>
<dbReference type="InterPro" id="IPR041916">
    <property type="entry name" value="Anti_sigma_zinc_sf"/>
</dbReference>
<keyword evidence="4" id="KW-1185">Reference proteome</keyword>
<dbReference type="AlphaFoldDB" id="A0A6M4INL1"/>
<dbReference type="RefSeq" id="WP_171224444.1">
    <property type="nucleotide sequence ID" value="NZ_CP053085.1"/>
</dbReference>
<name>A0A6M4INL1_9BACT</name>
<dbReference type="Pfam" id="PF13490">
    <property type="entry name" value="zf-HC2"/>
    <property type="match status" value="1"/>
</dbReference>
<proteinExistence type="predicted"/>
<evidence type="ECO:0000259" key="2">
    <source>
        <dbReference type="Pfam" id="PF13490"/>
    </source>
</evidence>
<feature type="domain" description="Putative zinc-finger" evidence="2">
    <location>
        <begin position="9"/>
        <end position="40"/>
    </location>
</feature>
<gene>
    <name evidence="3" type="ORF">HKW67_05555</name>
</gene>
<feature type="region of interest" description="Disordered" evidence="1">
    <location>
        <begin position="213"/>
        <end position="235"/>
    </location>
</feature>
<reference evidence="3 4" key="1">
    <citation type="submission" date="2020-05" db="EMBL/GenBank/DDBJ databases">
        <title>Complete genome sequence of Gemmatimonas greenlandica TET16.</title>
        <authorList>
            <person name="Zeng Y."/>
        </authorList>
    </citation>
    <scope>NUCLEOTIDE SEQUENCE [LARGE SCALE GENOMIC DNA]</scope>
    <source>
        <strain evidence="3 4">TET16</strain>
    </source>
</reference>
<organism evidence="3 4">
    <name type="scientific">Gemmatimonas groenlandica</name>
    <dbReference type="NCBI Taxonomy" id="2732249"/>
    <lineage>
        <taxon>Bacteria</taxon>
        <taxon>Pseudomonadati</taxon>
        <taxon>Gemmatimonadota</taxon>
        <taxon>Gemmatimonadia</taxon>
        <taxon>Gemmatimonadales</taxon>
        <taxon>Gemmatimonadaceae</taxon>
        <taxon>Gemmatimonas</taxon>
    </lineage>
</organism>
<dbReference type="InterPro" id="IPR027383">
    <property type="entry name" value="Znf_put"/>
</dbReference>
<feature type="compositionally biased region" description="Polar residues" evidence="1">
    <location>
        <begin position="226"/>
        <end position="235"/>
    </location>
</feature>
<accession>A0A6M4INL1</accession>
<evidence type="ECO:0000256" key="1">
    <source>
        <dbReference type="SAM" id="MobiDB-lite"/>
    </source>
</evidence>
<dbReference type="Gene3D" id="1.10.10.1320">
    <property type="entry name" value="Anti-sigma factor, zinc-finger domain"/>
    <property type="match status" value="1"/>
</dbReference>
<sequence>MTECRTPEMQDLLPDYVSASLDATAAALVEQHLSICDPCRDDIALLRLARAVRPTAVTVDVAKIVANLPRPTPTLRLVRSSSDASTESTSSRATAAAIVSRPRRRWSSSVWQVAAAVGVMVVGGTSLIVSRSSPTSLTGARSSDAQLAEAAESALARTPASATLPAATVAVLDSPSNIGTAGRDTKVSVSYGDLGDYSEAELQRMLDRLEKWDGTSSAEPLPTLPVVSTSGGSAP</sequence>
<protein>
    <recommendedName>
        <fullName evidence="2">Putative zinc-finger domain-containing protein</fullName>
    </recommendedName>
</protein>
<evidence type="ECO:0000313" key="4">
    <source>
        <dbReference type="Proteomes" id="UP000500938"/>
    </source>
</evidence>
<evidence type="ECO:0000313" key="3">
    <source>
        <dbReference type="EMBL" id="QJR35016.1"/>
    </source>
</evidence>
<dbReference type="KEGG" id="ggr:HKW67_05555"/>